<feature type="domain" description="Transposable element P transposase-like RNase H" evidence="1">
    <location>
        <begin position="250"/>
        <end position="385"/>
    </location>
</feature>
<accession>A0A6G0VVX1</accession>
<dbReference type="Pfam" id="PF21789">
    <property type="entry name" value="TNP-like_RNaseH_C"/>
    <property type="match status" value="1"/>
</dbReference>
<keyword evidence="5" id="KW-1185">Reference proteome</keyword>
<comment type="caution">
    <text evidence="4">The sequence shown here is derived from an EMBL/GenBank/DDBJ whole genome shotgun (WGS) entry which is preliminary data.</text>
</comment>
<gene>
    <name evidence="4" type="ORF">FWK35_00027568</name>
</gene>
<name>A0A6G0VVX1_APHCR</name>
<feature type="domain" description="Transposable element P transposase-like GTP-binding insertion" evidence="2">
    <location>
        <begin position="415"/>
        <end position="525"/>
    </location>
</feature>
<dbReference type="InterPro" id="IPR048366">
    <property type="entry name" value="TNP-like_GBD"/>
</dbReference>
<dbReference type="OrthoDB" id="6626861at2759"/>
<evidence type="ECO:0000259" key="1">
    <source>
        <dbReference type="Pfam" id="PF21787"/>
    </source>
</evidence>
<reference evidence="4 5" key="1">
    <citation type="submission" date="2019-08" db="EMBL/GenBank/DDBJ databases">
        <title>Whole genome of Aphis craccivora.</title>
        <authorList>
            <person name="Voronova N.V."/>
            <person name="Shulinski R.S."/>
            <person name="Bandarenka Y.V."/>
            <person name="Zhorov D.G."/>
            <person name="Warner D."/>
        </authorList>
    </citation>
    <scope>NUCLEOTIDE SEQUENCE [LARGE SCALE GENOMIC DNA]</scope>
    <source>
        <strain evidence="4">180601</strain>
        <tissue evidence="4">Whole Body</tissue>
    </source>
</reference>
<evidence type="ECO:0000313" key="4">
    <source>
        <dbReference type="EMBL" id="KAF0711762.1"/>
    </source>
</evidence>
<feature type="non-terminal residue" evidence="4">
    <location>
        <position position="1"/>
    </location>
</feature>
<dbReference type="AlphaFoldDB" id="A0A6G0VVX1"/>
<evidence type="ECO:0000313" key="5">
    <source>
        <dbReference type="Proteomes" id="UP000478052"/>
    </source>
</evidence>
<proteinExistence type="predicted"/>
<dbReference type="Pfam" id="PF21788">
    <property type="entry name" value="TNP-like_GBD"/>
    <property type="match status" value="1"/>
</dbReference>
<evidence type="ECO:0000259" key="3">
    <source>
        <dbReference type="Pfam" id="PF21789"/>
    </source>
</evidence>
<protein>
    <submittedName>
        <fullName evidence="4">THAP-type domain-containing protein</fullName>
    </submittedName>
</protein>
<sequence length="790" mass="90901">ENCTLPSNWFCDITRNIESVVAKTYFTLSPLNLYNKRIVKKQFVLFKDSQPEFYINGTQIKASDVGIKDSCLTLSLEYILIEFDKVKVCHGVQPNKNIMSSFGPQFVESNGHWKHSNCLNIVTAGTSELCVWCKQLKLLIIKKLKRLSVGKPIRLDNIKIQMKNIKTSTLNKIIQKSNLTECQSNLVHEIFNASKVKCKNQMRYSDNWMLLCLILQIRSPSGYRFLRDQSILPLPCIKTVRKYLLAINNECGFDMNFFKLLKKKMLSKTEKQIKGILLIDEVFLRSSISVKSRTLTYTGLEDFGGELPSRETEKADHSLVFMWSSLADNFSQPIAVFASKGPVKGLDLTKLVIKAIMLLENAGAQVLGLTSDGASTNRTMWNNLGISGKIGNTLNSFCNPFDDKRKVFVFSDGPHLIKTICNRLHDKKCLRLHPSKSFVKWEHYTEVYKIEENLLGKVCPKITKNHIFLSNLSKMKVKYATQLFSNSMAVAIQFYRSRYQNLKDSEETEQFTLVLNNLFDTLNRKFPAEGIRKNSYDFEVLEKSMEWLDAWELIVQKELITANEFLTQQTAEGLRNFFGIIRQVSGPNDHPSTPTFLQLYRMLTVSSLIKPSKSGNCITNEDQKPVLEICDFKNLINYNSSLREEKIKNMKSKLDVLIEEGNWDCEDLFLEHDYSVFECVVYYLGWYLAKRLCKKSKCELCIKSIKNDTGNKGKESELVNLKNRGFLIYPNNNLFNIILQVLETCFCKHASSVDVFENTYNEFLLHVTNLSFPCTDHKHEIVTEIFTMYI</sequence>
<dbReference type="InterPro" id="IPR048367">
    <property type="entry name" value="TNP-like_RNaseH_C"/>
</dbReference>
<dbReference type="Pfam" id="PF21787">
    <property type="entry name" value="TNP-like_RNaseH_N"/>
    <property type="match status" value="1"/>
</dbReference>
<evidence type="ECO:0000259" key="2">
    <source>
        <dbReference type="Pfam" id="PF21788"/>
    </source>
</evidence>
<dbReference type="InterPro" id="IPR048365">
    <property type="entry name" value="TNP-like_RNaseH_N"/>
</dbReference>
<dbReference type="Proteomes" id="UP000478052">
    <property type="component" value="Unassembled WGS sequence"/>
</dbReference>
<feature type="non-terminal residue" evidence="4">
    <location>
        <position position="790"/>
    </location>
</feature>
<feature type="domain" description="Transposable element P transposase-like RNase H C-terminal" evidence="3">
    <location>
        <begin position="577"/>
        <end position="601"/>
    </location>
</feature>
<organism evidence="4 5">
    <name type="scientific">Aphis craccivora</name>
    <name type="common">Cowpea aphid</name>
    <dbReference type="NCBI Taxonomy" id="307492"/>
    <lineage>
        <taxon>Eukaryota</taxon>
        <taxon>Metazoa</taxon>
        <taxon>Ecdysozoa</taxon>
        <taxon>Arthropoda</taxon>
        <taxon>Hexapoda</taxon>
        <taxon>Insecta</taxon>
        <taxon>Pterygota</taxon>
        <taxon>Neoptera</taxon>
        <taxon>Paraneoptera</taxon>
        <taxon>Hemiptera</taxon>
        <taxon>Sternorrhyncha</taxon>
        <taxon>Aphidomorpha</taxon>
        <taxon>Aphidoidea</taxon>
        <taxon>Aphididae</taxon>
        <taxon>Aphidini</taxon>
        <taxon>Aphis</taxon>
        <taxon>Aphis</taxon>
    </lineage>
</organism>
<dbReference type="EMBL" id="VUJU01011153">
    <property type="protein sequence ID" value="KAF0711762.1"/>
    <property type="molecule type" value="Genomic_DNA"/>
</dbReference>